<dbReference type="SUPFAM" id="SSF57567">
    <property type="entry name" value="Serine protease inhibitors"/>
    <property type="match status" value="1"/>
</dbReference>
<dbReference type="Pfam" id="PF01826">
    <property type="entry name" value="TIL"/>
    <property type="match status" value="1"/>
</dbReference>
<dbReference type="AlphaFoldDB" id="A4ZY73"/>
<proteinExistence type="evidence at transcript level"/>
<evidence type="ECO:0000259" key="2">
    <source>
        <dbReference type="Pfam" id="PF01826"/>
    </source>
</evidence>
<accession>A4ZY73</accession>
<dbReference type="InterPro" id="IPR036084">
    <property type="entry name" value="Ser_inhib-like_sf"/>
</dbReference>
<keyword evidence="1" id="KW-0722">Serine protease inhibitor</keyword>
<dbReference type="CDD" id="cd19941">
    <property type="entry name" value="TIL"/>
    <property type="match status" value="1"/>
</dbReference>
<sequence length="94" mass="10851">MLLLVTQCSTNIVKPNCGENEEYDVCGNRTCDLKCQYDGAEKKDEERNAECLVRVCYDGDCVCRKGFYRNNNGRCVTAEDCELDNMEFIYPKRK</sequence>
<name>A4ZY73_ANCCA</name>
<protein>
    <submittedName>
        <fullName evidence="3">Anticoagulant protein 9</fullName>
    </submittedName>
</protein>
<keyword evidence="1" id="KW-0646">Protease inhibitor</keyword>
<dbReference type="EMBL" id="EF495066">
    <property type="protein sequence ID" value="ABP88127.1"/>
    <property type="molecule type" value="mRNA"/>
</dbReference>
<evidence type="ECO:0000256" key="1">
    <source>
        <dbReference type="ARBA" id="ARBA00022900"/>
    </source>
</evidence>
<feature type="domain" description="TIL" evidence="2">
    <location>
        <begin position="17"/>
        <end position="81"/>
    </location>
</feature>
<organism evidence="3">
    <name type="scientific">Ancylostoma caninum</name>
    <name type="common">Dog hookworm</name>
    <dbReference type="NCBI Taxonomy" id="29170"/>
    <lineage>
        <taxon>Eukaryota</taxon>
        <taxon>Metazoa</taxon>
        <taxon>Ecdysozoa</taxon>
        <taxon>Nematoda</taxon>
        <taxon>Chromadorea</taxon>
        <taxon>Rhabditida</taxon>
        <taxon>Rhabditina</taxon>
        <taxon>Rhabditomorpha</taxon>
        <taxon>Strongyloidea</taxon>
        <taxon>Ancylostomatidae</taxon>
        <taxon>Ancylostomatinae</taxon>
        <taxon>Ancylostoma</taxon>
    </lineage>
</organism>
<reference evidence="3" key="1">
    <citation type="submission" date="2007-03" db="EMBL/GenBank/DDBJ databases">
        <authorList>
            <person name="Peng L.F."/>
            <person name="Wu Y.M."/>
            <person name="Hu J.J."/>
            <person name="Gan W.Q."/>
            <person name="Deng L."/>
            <person name="Yang C."/>
        </authorList>
    </citation>
    <scope>NUCLEOTIDE SEQUENCE</scope>
</reference>
<dbReference type="InterPro" id="IPR002919">
    <property type="entry name" value="TIL_dom"/>
</dbReference>
<dbReference type="GO" id="GO:0004867">
    <property type="term" value="F:serine-type endopeptidase inhibitor activity"/>
    <property type="evidence" value="ECO:0007669"/>
    <property type="project" value="UniProtKB-KW"/>
</dbReference>
<dbReference type="Gene3D" id="2.10.25.10">
    <property type="entry name" value="Laminin"/>
    <property type="match status" value="1"/>
</dbReference>
<evidence type="ECO:0000313" key="3">
    <source>
        <dbReference type="EMBL" id="ABP88127.1"/>
    </source>
</evidence>